<protein>
    <submittedName>
        <fullName evidence="1">Uncharacterized protein</fullName>
    </submittedName>
</protein>
<name>A0A5E7XWL5_9SPHN</name>
<gene>
    <name evidence="1" type="ORF">SPHINGO391_240028</name>
</gene>
<organism evidence="1 2">
    <name type="scientific">Sphingomonas aurantiaca</name>
    <dbReference type="NCBI Taxonomy" id="185949"/>
    <lineage>
        <taxon>Bacteria</taxon>
        <taxon>Pseudomonadati</taxon>
        <taxon>Pseudomonadota</taxon>
        <taxon>Alphaproteobacteria</taxon>
        <taxon>Sphingomonadales</taxon>
        <taxon>Sphingomonadaceae</taxon>
        <taxon>Sphingomonas</taxon>
    </lineage>
</organism>
<dbReference type="Proteomes" id="UP000326857">
    <property type="component" value="Unassembled WGS sequence"/>
</dbReference>
<reference evidence="1 2" key="1">
    <citation type="submission" date="2019-09" db="EMBL/GenBank/DDBJ databases">
        <authorList>
            <person name="Dittami M. S."/>
        </authorList>
    </citation>
    <scope>NUCLEOTIDE SEQUENCE [LARGE SCALE GENOMIC DNA]</scope>
    <source>
        <strain evidence="1">SPHINGO391</strain>
    </source>
</reference>
<sequence length="82" mass="9008">MRGNEERLCLCLENVLRGGVAARKISVLNPDLNGYDWGLFCPAAVGHVGVYSCRSLFRLCPENHGHLGEPKRTLDGQDARNA</sequence>
<evidence type="ECO:0000313" key="2">
    <source>
        <dbReference type="Proteomes" id="UP000326857"/>
    </source>
</evidence>
<evidence type="ECO:0000313" key="1">
    <source>
        <dbReference type="EMBL" id="VVS98569.1"/>
    </source>
</evidence>
<dbReference type="EMBL" id="CABVLI010000017">
    <property type="protein sequence ID" value="VVS98569.1"/>
    <property type="molecule type" value="Genomic_DNA"/>
</dbReference>
<dbReference type="AlphaFoldDB" id="A0A5E7XWL5"/>
<proteinExistence type="predicted"/>
<accession>A0A5E7XWL5</accession>